<feature type="transmembrane region" description="Helical" evidence="1">
    <location>
        <begin position="326"/>
        <end position="343"/>
    </location>
</feature>
<sequence>MSGLADLGAHGRPHPWWTPLRVVLAIAAVMFTLSLVAKAPCAAGAWWDSPRDYAKACHTDLANDYAFSGLAERMPAWDAGLDQHVVRPEQTVPDAGLSYVAAVIAQGITGDADIEERRTAPVVDLAEDGEVRHEAVVYLGVAAAIQLIAFLVGVLFLVRARPDRPYTITVLAGAPVILFTTLLGWDMIPFVLVCAAWWAWSRKRAAATGALLGVAGVLAFWPLLILPALALSGMRRGVMDAVGRSVGSAVVAWVCCALPLVVISGGAYVDPISSYADLDGGAGSIWDILGGLGVTPTSDTLNLALLVGMLVVLIGVAVFAMKAYRAPDAPTLAFLLVLGWFLLTKTYEPQYALALLPLAALAWPRWRDLLVWQAAEILFVLGTWWHEAGFTEDSGDADRIYPVLITLRIGTQVWLAARIMLDHRYPGGAAAEVRVSRSQLDRTS</sequence>
<keyword evidence="3" id="KW-1185">Reference proteome</keyword>
<feature type="transmembrane region" description="Helical" evidence="1">
    <location>
        <begin position="135"/>
        <end position="158"/>
    </location>
</feature>
<keyword evidence="1" id="KW-0812">Transmembrane</keyword>
<organism evidence="2 3">
    <name type="scientific">Solicola gregarius</name>
    <dbReference type="NCBI Taxonomy" id="2908642"/>
    <lineage>
        <taxon>Bacteria</taxon>
        <taxon>Bacillati</taxon>
        <taxon>Actinomycetota</taxon>
        <taxon>Actinomycetes</taxon>
        <taxon>Propionibacteriales</taxon>
        <taxon>Nocardioidaceae</taxon>
        <taxon>Solicola</taxon>
    </lineage>
</organism>
<evidence type="ECO:0000313" key="2">
    <source>
        <dbReference type="EMBL" id="UYM07341.1"/>
    </source>
</evidence>
<accession>A0AA46TL81</accession>
<keyword evidence="1" id="KW-0472">Membrane</keyword>
<keyword evidence="1" id="KW-1133">Transmembrane helix</keyword>
<reference evidence="2" key="1">
    <citation type="submission" date="2022-01" db="EMBL/GenBank/DDBJ databases">
        <title>Nocardioidaceae gen. sp. A5X3R13.</title>
        <authorList>
            <person name="Lopez Marin M.A."/>
            <person name="Uhlik O."/>
        </authorList>
    </citation>
    <scope>NUCLEOTIDE SEQUENCE</scope>
    <source>
        <strain evidence="2">A5X3R13</strain>
    </source>
</reference>
<dbReference type="RefSeq" id="WP_271636311.1">
    <property type="nucleotide sequence ID" value="NZ_CP094970.1"/>
</dbReference>
<evidence type="ECO:0000313" key="3">
    <source>
        <dbReference type="Proteomes" id="UP001164390"/>
    </source>
</evidence>
<dbReference type="KEGG" id="sgrg:L0C25_09785"/>
<feature type="transmembrane region" description="Helical" evidence="1">
    <location>
        <begin position="250"/>
        <end position="269"/>
    </location>
</feature>
<feature type="transmembrane region" description="Helical" evidence="1">
    <location>
        <begin position="170"/>
        <end position="200"/>
    </location>
</feature>
<dbReference type="AlphaFoldDB" id="A0AA46TL81"/>
<gene>
    <name evidence="2" type="ORF">L0C25_09785</name>
</gene>
<feature type="transmembrane region" description="Helical" evidence="1">
    <location>
        <begin position="22"/>
        <end position="47"/>
    </location>
</feature>
<dbReference type="Proteomes" id="UP001164390">
    <property type="component" value="Chromosome"/>
</dbReference>
<proteinExistence type="predicted"/>
<dbReference type="EMBL" id="CP094970">
    <property type="protein sequence ID" value="UYM07341.1"/>
    <property type="molecule type" value="Genomic_DNA"/>
</dbReference>
<evidence type="ECO:0000256" key="1">
    <source>
        <dbReference type="SAM" id="Phobius"/>
    </source>
</evidence>
<protein>
    <recommendedName>
        <fullName evidence="4">DUF2029 domain-containing protein</fullName>
    </recommendedName>
</protein>
<name>A0AA46TL81_9ACTN</name>
<feature type="transmembrane region" description="Helical" evidence="1">
    <location>
        <begin position="206"/>
        <end position="229"/>
    </location>
</feature>
<evidence type="ECO:0008006" key="4">
    <source>
        <dbReference type="Google" id="ProtNLM"/>
    </source>
</evidence>
<feature type="transmembrane region" description="Helical" evidence="1">
    <location>
        <begin position="301"/>
        <end position="319"/>
    </location>
</feature>